<dbReference type="EMBL" id="CAJNOC010003602">
    <property type="protein sequence ID" value="CAF0990313.1"/>
    <property type="molecule type" value="Genomic_DNA"/>
</dbReference>
<keyword evidence="5" id="KW-0255">Endonuclease</keyword>
<evidence type="ECO:0000313" key="10">
    <source>
        <dbReference type="Proteomes" id="UP000663879"/>
    </source>
</evidence>
<dbReference type="SUPFAM" id="SSF53098">
    <property type="entry name" value="Ribonuclease H-like"/>
    <property type="match status" value="1"/>
</dbReference>
<gene>
    <name evidence="9" type="ORF">OXX778_LOCUS15877</name>
</gene>
<dbReference type="AlphaFoldDB" id="A0A814G2C1"/>
<dbReference type="InterPro" id="IPR041373">
    <property type="entry name" value="RT_RNaseH"/>
</dbReference>
<name>A0A814G2C1_9BILA</name>
<dbReference type="InterPro" id="IPR021109">
    <property type="entry name" value="Peptidase_aspartic_dom_sf"/>
</dbReference>
<keyword evidence="10" id="KW-1185">Reference proteome</keyword>
<dbReference type="CDD" id="cd00303">
    <property type="entry name" value="retropepsin_like"/>
    <property type="match status" value="1"/>
</dbReference>
<dbReference type="InterPro" id="IPR043128">
    <property type="entry name" value="Rev_trsase/Diguanyl_cyclase"/>
</dbReference>
<dbReference type="Gene3D" id="2.40.70.10">
    <property type="entry name" value="Acid Proteases"/>
    <property type="match status" value="1"/>
</dbReference>
<dbReference type="InterPro" id="IPR043502">
    <property type="entry name" value="DNA/RNA_pol_sf"/>
</dbReference>
<dbReference type="CDD" id="cd01647">
    <property type="entry name" value="RT_LTR"/>
    <property type="match status" value="1"/>
</dbReference>
<dbReference type="Pfam" id="PF13650">
    <property type="entry name" value="Asp_protease_2"/>
    <property type="match status" value="1"/>
</dbReference>
<keyword evidence="3" id="KW-0548">Nucleotidyltransferase</keyword>
<dbReference type="GO" id="GO:0004519">
    <property type="term" value="F:endonuclease activity"/>
    <property type="evidence" value="ECO:0007669"/>
    <property type="project" value="UniProtKB-KW"/>
</dbReference>
<accession>A0A814G2C1</accession>
<evidence type="ECO:0000256" key="6">
    <source>
        <dbReference type="ARBA" id="ARBA00022801"/>
    </source>
</evidence>
<dbReference type="Proteomes" id="UP000663879">
    <property type="component" value="Unassembled WGS sequence"/>
</dbReference>
<dbReference type="InterPro" id="IPR001584">
    <property type="entry name" value="Integrase_cat-core"/>
</dbReference>
<keyword evidence="4" id="KW-0540">Nuclease</keyword>
<evidence type="ECO:0000256" key="3">
    <source>
        <dbReference type="ARBA" id="ARBA00022695"/>
    </source>
</evidence>
<protein>
    <recommendedName>
        <fullName evidence="1">RNA-directed DNA polymerase</fullName>
        <ecNumber evidence="1">2.7.7.49</ecNumber>
    </recommendedName>
</protein>
<dbReference type="PANTHER" id="PTHR37984:SF5">
    <property type="entry name" value="PROTEIN NYNRIN-LIKE"/>
    <property type="match status" value="1"/>
</dbReference>
<dbReference type="InterPro" id="IPR036397">
    <property type="entry name" value="RNaseH_sf"/>
</dbReference>
<evidence type="ECO:0000256" key="1">
    <source>
        <dbReference type="ARBA" id="ARBA00012493"/>
    </source>
</evidence>
<comment type="caution">
    <text evidence="9">The sequence shown here is derived from an EMBL/GenBank/DDBJ whole genome shotgun (WGS) entry which is preliminary data.</text>
</comment>
<dbReference type="Pfam" id="PF17917">
    <property type="entry name" value="RT_RNaseH"/>
    <property type="match status" value="1"/>
</dbReference>
<evidence type="ECO:0000256" key="2">
    <source>
        <dbReference type="ARBA" id="ARBA00022679"/>
    </source>
</evidence>
<sequence>MQYVYTCNSSNLLCVSGFVNGHSKKFALDSGCTTSIIPSKFVKKNGLNLNDSRIKIKTANNSVSKVDGKTVSLKVDIEGHFCDLEFLVIDHEDNDGLLGLDCFMPTGASLHPSIKSLKFPSEIVLLDIIEMQNCNKVVTEILSDEVFQIDTAEDFDISEEDWSLESGLSKIEIKPVEELKGNEYRHFKEALDSIKDRFAKDIKDLEKSKKCIPNPKKKTAFSTPDGQSEFKRLPFGLKNASAQFSRMIYRIFGNKSYCEVYLDNLIIHSKSLEEHKEHIRLVAEALRINGLKFKPPKCHWFAKKVKVLGFIVSGTSVEMDPAKDYTSIAHPLYNLLKKDVKFNWGLEHDKAFDASGYAMGAILSQIDENAYDTTERECLIVVCGIKENHTVLYGQTFDVVTDHIALKWLMSIKEPNGRLATWSIFLQSYDFDMTYRKGSKHCNADAISRPVLACRPVVESDLRDETDNDSKKILDIYTDEPFESLTEFPYVKPIKGKTAVEIAEKQRSICLFCSSKVVLSDQGSELNNAIVDNLIPRVGAEHILTSAYHPKTNGQVERFNGEVNRNYNYKEKPGVDKITNCTIKNIVIGYLKIDKTIGAKCRFHSEVNTYGSRIDFMQVAVKNNKEVTFKNPNYSFGICFIDFEFNKLSFSNDKLIFINESKINITRTYPDAYDSIVDMKKAQVMKEYITNINDVLEKTLLYKIIIIFTLFTLMHLKLKVFFML</sequence>
<evidence type="ECO:0000259" key="8">
    <source>
        <dbReference type="PROSITE" id="PS50994"/>
    </source>
</evidence>
<dbReference type="GO" id="GO:0015074">
    <property type="term" value="P:DNA integration"/>
    <property type="evidence" value="ECO:0007669"/>
    <property type="project" value="InterPro"/>
</dbReference>
<evidence type="ECO:0000256" key="7">
    <source>
        <dbReference type="ARBA" id="ARBA00022918"/>
    </source>
</evidence>
<dbReference type="InterPro" id="IPR012337">
    <property type="entry name" value="RNaseH-like_sf"/>
</dbReference>
<organism evidence="9 10">
    <name type="scientific">Brachionus calyciflorus</name>
    <dbReference type="NCBI Taxonomy" id="104777"/>
    <lineage>
        <taxon>Eukaryota</taxon>
        <taxon>Metazoa</taxon>
        <taxon>Spiralia</taxon>
        <taxon>Gnathifera</taxon>
        <taxon>Rotifera</taxon>
        <taxon>Eurotatoria</taxon>
        <taxon>Monogononta</taxon>
        <taxon>Pseudotrocha</taxon>
        <taxon>Ploima</taxon>
        <taxon>Brachionidae</taxon>
        <taxon>Brachionus</taxon>
    </lineage>
</organism>
<dbReference type="InterPro" id="IPR050951">
    <property type="entry name" value="Retrovirus_Pol_polyprotein"/>
</dbReference>
<keyword evidence="7" id="KW-0695">RNA-directed DNA polymerase</keyword>
<dbReference type="Gene3D" id="3.10.10.10">
    <property type="entry name" value="HIV Type 1 Reverse Transcriptase, subunit A, domain 1"/>
    <property type="match status" value="1"/>
</dbReference>
<dbReference type="InterPro" id="IPR000477">
    <property type="entry name" value="RT_dom"/>
</dbReference>
<dbReference type="Gene3D" id="3.30.70.270">
    <property type="match status" value="1"/>
</dbReference>
<dbReference type="Pfam" id="PF00078">
    <property type="entry name" value="RVT_1"/>
    <property type="match status" value="1"/>
</dbReference>
<keyword evidence="2" id="KW-0808">Transferase</keyword>
<dbReference type="Gene3D" id="3.30.420.10">
    <property type="entry name" value="Ribonuclease H-like superfamily/Ribonuclease H"/>
    <property type="match status" value="1"/>
</dbReference>
<dbReference type="EC" id="2.7.7.49" evidence="1"/>
<dbReference type="GO" id="GO:0016787">
    <property type="term" value="F:hydrolase activity"/>
    <property type="evidence" value="ECO:0007669"/>
    <property type="project" value="UniProtKB-KW"/>
</dbReference>
<dbReference type="SUPFAM" id="SSF50630">
    <property type="entry name" value="Acid proteases"/>
    <property type="match status" value="1"/>
</dbReference>
<dbReference type="CDD" id="cd09274">
    <property type="entry name" value="RNase_HI_RT_Ty3"/>
    <property type="match status" value="1"/>
</dbReference>
<dbReference type="OrthoDB" id="8052391at2759"/>
<evidence type="ECO:0000256" key="4">
    <source>
        <dbReference type="ARBA" id="ARBA00022722"/>
    </source>
</evidence>
<evidence type="ECO:0000313" key="9">
    <source>
        <dbReference type="EMBL" id="CAF0990313.1"/>
    </source>
</evidence>
<proteinExistence type="predicted"/>
<dbReference type="SUPFAM" id="SSF56672">
    <property type="entry name" value="DNA/RNA polymerases"/>
    <property type="match status" value="1"/>
</dbReference>
<dbReference type="PROSITE" id="PS50994">
    <property type="entry name" value="INTEGRASE"/>
    <property type="match status" value="1"/>
</dbReference>
<evidence type="ECO:0000256" key="5">
    <source>
        <dbReference type="ARBA" id="ARBA00022759"/>
    </source>
</evidence>
<reference evidence="9" key="1">
    <citation type="submission" date="2021-02" db="EMBL/GenBank/DDBJ databases">
        <authorList>
            <person name="Nowell W R."/>
        </authorList>
    </citation>
    <scope>NUCLEOTIDE SEQUENCE</scope>
    <source>
        <strain evidence="9">Ploen Becks lab</strain>
    </source>
</reference>
<dbReference type="PANTHER" id="PTHR37984">
    <property type="entry name" value="PROTEIN CBG26694"/>
    <property type="match status" value="1"/>
</dbReference>
<dbReference type="GO" id="GO:0003964">
    <property type="term" value="F:RNA-directed DNA polymerase activity"/>
    <property type="evidence" value="ECO:0007669"/>
    <property type="project" value="UniProtKB-KW"/>
</dbReference>
<dbReference type="GO" id="GO:0003676">
    <property type="term" value="F:nucleic acid binding"/>
    <property type="evidence" value="ECO:0007669"/>
    <property type="project" value="InterPro"/>
</dbReference>
<keyword evidence="6" id="KW-0378">Hydrolase</keyword>
<feature type="domain" description="Integrase catalytic" evidence="8">
    <location>
        <begin position="452"/>
        <end position="565"/>
    </location>
</feature>